<keyword evidence="1" id="KW-0472">Membrane</keyword>
<dbReference type="EMBL" id="CP158373">
    <property type="protein sequence ID" value="XBY65183.1"/>
    <property type="molecule type" value="Genomic_DNA"/>
</dbReference>
<sequence>MAFEIGELIGWAIGVLSIFVSIVVFLVKLLLNQFEKRLSERFAAQELARATAARHWDENFAQVLERQDKDAEALYQLERSFLTFKAELPIDYVRREDWVRGQAVLEAKLDGVALRIENLMLKGARNND</sequence>
<protein>
    <submittedName>
        <fullName evidence="2">Uncharacterized protein</fullName>
    </submittedName>
</protein>
<dbReference type="AlphaFoldDB" id="A0AAU7Y8Q8"/>
<organism evidence="2">
    <name type="scientific">Pseudomonas solani</name>
    <dbReference type="NCBI Taxonomy" id="2731552"/>
    <lineage>
        <taxon>Bacteria</taxon>
        <taxon>Pseudomonadati</taxon>
        <taxon>Pseudomonadota</taxon>
        <taxon>Gammaproteobacteria</taxon>
        <taxon>Pseudomonadales</taxon>
        <taxon>Pseudomonadaceae</taxon>
        <taxon>Pseudomonas</taxon>
    </lineage>
</organism>
<evidence type="ECO:0000313" key="2">
    <source>
        <dbReference type="EMBL" id="XBY65183.1"/>
    </source>
</evidence>
<name>A0AAU7Y8Q8_9PSED</name>
<dbReference type="RefSeq" id="WP_350447787.1">
    <property type="nucleotide sequence ID" value="NZ_CP158373.1"/>
</dbReference>
<keyword evidence="1" id="KW-0812">Transmembrane</keyword>
<gene>
    <name evidence="2" type="ORF">ABS648_05285</name>
</gene>
<keyword evidence="1" id="KW-1133">Transmembrane helix</keyword>
<reference evidence="2" key="1">
    <citation type="submission" date="2023-08" db="EMBL/GenBank/DDBJ databases">
        <title>Increased levels of nutrients transform a symbiont into a lethal pathobiont.</title>
        <authorList>
            <person name="Lachnit T."/>
            <person name="Ulrich L."/>
            <person name="Willmer F.M."/>
            <person name="Hasenbein T."/>
            <person name="Steiner L.X."/>
            <person name="Wolters M."/>
            <person name="Herbst E.M."/>
            <person name="Deines P."/>
        </authorList>
    </citation>
    <scope>NUCLEOTIDE SEQUENCE</scope>
    <source>
        <strain evidence="2">T3</strain>
    </source>
</reference>
<accession>A0AAU7Y8Q8</accession>
<proteinExistence type="predicted"/>
<evidence type="ECO:0000256" key="1">
    <source>
        <dbReference type="SAM" id="Phobius"/>
    </source>
</evidence>
<feature type="transmembrane region" description="Helical" evidence="1">
    <location>
        <begin position="12"/>
        <end position="31"/>
    </location>
</feature>